<protein>
    <recommendedName>
        <fullName evidence="3">Restriction endonuclease type IV Mrr domain-containing protein</fullName>
    </recommendedName>
</protein>
<evidence type="ECO:0000313" key="1">
    <source>
        <dbReference type="EMBL" id="HII46371.1"/>
    </source>
</evidence>
<evidence type="ECO:0000313" key="2">
    <source>
        <dbReference type="Proteomes" id="UP000651120"/>
    </source>
</evidence>
<dbReference type="OMA" id="MFIESEV"/>
<accession>A0A832SR25</accession>
<organism evidence="1 2">
    <name type="scientific">Pyrobaculum aerophilum</name>
    <dbReference type="NCBI Taxonomy" id="13773"/>
    <lineage>
        <taxon>Archaea</taxon>
        <taxon>Thermoproteota</taxon>
        <taxon>Thermoprotei</taxon>
        <taxon>Thermoproteales</taxon>
        <taxon>Thermoproteaceae</taxon>
        <taxon>Pyrobaculum</taxon>
    </lineage>
</organism>
<comment type="caution">
    <text evidence="1">The sequence shown here is derived from an EMBL/GenBank/DDBJ whole genome shotgun (WGS) entry which is preliminary data.</text>
</comment>
<dbReference type="EMBL" id="DUJP01000012">
    <property type="protein sequence ID" value="HII46371.1"/>
    <property type="molecule type" value="Genomic_DNA"/>
</dbReference>
<dbReference type="Proteomes" id="UP000651120">
    <property type="component" value="Unassembled WGS sequence"/>
</dbReference>
<name>A0A832SR25_9CREN</name>
<evidence type="ECO:0008006" key="3">
    <source>
        <dbReference type="Google" id="ProtNLM"/>
    </source>
</evidence>
<proteinExistence type="predicted"/>
<dbReference type="AlphaFoldDB" id="A0A832SR25"/>
<sequence length="163" mass="18198">MEKHVEREAVIRDTLHDFSIEYVKALAEVFGWRVVTAPANAPGPDVVIEHAVGEKAVMFIESEVGHDTGSSQKYFKKLSERLRPLVEEYRARGVGYFALVIIANAPRRLTKYLRENRKELEEALGFKLEEGITAFVIPVLLVKEVLPAVFVRALGVAARLAPG</sequence>
<reference evidence="1" key="1">
    <citation type="journal article" date="2020" name="bioRxiv">
        <title>A rank-normalized archaeal taxonomy based on genome phylogeny resolves widespread incomplete and uneven classifications.</title>
        <authorList>
            <person name="Rinke C."/>
            <person name="Chuvochina M."/>
            <person name="Mussig A.J."/>
            <person name="Chaumeil P.-A."/>
            <person name="Waite D.W."/>
            <person name="Whitman W.B."/>
            <person name="Parks D.H."/>
            <person name="Hugenholtz P."/>
        </authorList>
    </citation>
    <scope>NUCLEOTIDE SEQUENCE</scope>
    <source>
        <strain evidence="1">UBA8839</strain>
    </source>
</reference>
<dbReference type="GeneID" id="1465742"/>
<gene>
    <name evidence="1" type="ORF">HA333_02620</name>
</gene>
<dbReference type="RefSeq" id="WP_011007973.1">
    <property type="nucleotide sequence ID" value="NZ_DAIOPL010000016.1"/>
</dbReference>